<protein>
    <submittedName>
        <fullName evidence="1">Uncharacterized protein</fullName>
    </submittedName>
</protein>
<evidence type="ECO:0000313" key="2">
    <source>
        <dbReference type="Proteomes" id="UP001064048"/>
    </source>
</evidence>
<dbReference type="Proteomes" id="UP001064048">
    <property type="component" value="Chromosome 10"/>
</dbReference>
<reference evidence="1 2" key="1">
    <citation type="journal article" date="2022" name="Genome Biol. Evol.">
        <title>The Spruce Budworm Genome: Reconstructing the Evolutionary History of Antifreeze Proteins.</title>
        <authorList>
            <person name="Beliveau C."/>
            <person name="Gagne P."/>
            <person name="Picq S."/>
            <person name="Vernygora O."/>
            <person name="Keeling C.I."/>
            <person name="Pinkney K."/>
            <person name="Doucet D."/>
            <person name="Wen F."/>
            <person name="Johnston J.S."/>
            <person name="Maaroufi H."/>
            <person name="Boyle B."/>
            <person name="Laroche J."/>
            <person name="Dewar K."/>
            <person name="Juretic N."/>
            <person name="Blackburn G."/>
            <person name="Nisole A."/>
            <person name="Brunet B."/>
            <person name="Brandao M."/>
            <person name="Lumley L."/>
            <person name="Duan J."/>
            <person name="Quan G."/>
            <person name="Lucarotti C.J."/>
            <person name="Roe A.D."/>
            <person name="Sperling F.A.H."/>
            <person name="Levesque R.C."/>
            <person name="Cusson M."/>
        </authorList>
    </citation>
    <scope>NUCLEOTIDE SEQUENCE [LARGE SCALE GENOMIC DNA]</scope>
    <source>
        <strain evidence="1">Glfc:IPQL:Cfum</strain>
    </source>
</reference>
<comment type="caution">
    <text evidence="1">The sequence shown here is derived from an EMBL/GenBank/DDBJ whole genome shotgun (WGS) entry which is preliminary data.</text>
</comment>
<dbReference type="EMBL" id="CM046110">
    <property type="protein sequence ID" value="KAI8422874.1"/>
    <property type="molecule type" value="Genomic_DNA"/>
</dbReference>
<keyword evidence="2" id="KW-1185">Reference proteome</keyword>
<organism evidence="1 2">
    <name type="scientific">Choristoneura fumiferana</name>
    <name type="common">Spruce budworm moth</name>
    <name type="synonym">Archips fumiferana</name>
    <dbReference type="NCBI Taxonomy" id="7141"/>
    <lineage>
        <taxon>Eukaryota</taxon>
        <taxon>Metazoa</taxon>
        <taxon>Ecdysozoa</taxon>
        <taxon>Arthropoda</taxon>
        <taxon>Hexapoda</taxon>
        <taxon>Insecta</taxon>
        <taxon>Pterygota</taxon>
        <taxon>Neoptera</taxon>
        <taxon>Endopterygota</taxon>
        <taxon>Lepidoptera</taxon>
        <taxon>Glossata</taxon>
        <taxon>Ditrysia</taxon>
        <taxon>Tortricoidea</taxon>
        <taxon>Tortricidae</taxon>
        <taxon>Tortricinae</taxon>
        <taxon>Choristoneura</taxon>
    </lineage>
</organism>
<proteinExistence type="predicted"/>
<accession>A0ACC0JFM3</accession>
<evidence type="ECO:0000313" key="1">
    <source>
        <dbReference type="EMBL" id="KAI8422874.1"/>
    </source>
</evidence>
<gene>
    <name evidence="1" type="ORF">MSG28_006614</name>
</gene>
<name>A0ACC0JFM3_CHOFU</name>
<sequence length="638" mass="70165">MKRTRDSDEAELARRPGQVEHRIVVALEALERARPARPPAPPSDVREPPRIGKRISAGPGRTTLPQRRPAEARRNTPSRPPPTAATRCRSCSGCLQKTEMFMECDRYPENGQGVASGALAWSGGVKRKLGGVGGLRLGPAGAGGLRLGAAGAGGARAGLLAPRRRPEPRPEPRAPLPRIAQDSPFMNNMDEITYWIVTKRAPCLAGYDNPLRAAASRALRSPSPDPEPKKKKRKLAPEDSSDTAERPNNYLTDQRKCEIISSENSDTLISDVDFNIKKSSVQEKSKKMKNQNNARTTLHKKNKVVTSTPKVISNLRRSMRKANNNNSHLNSSFEIFNTNPVNGADHPALSKCEPKKYIEKECPLLLVVTTTPKKLRAKPSRNLAKESRQNAQAKEEKSLIVSINKAMNTGDPKAIVFNCSTDSSQNIINIVSIDKDSKPNQLDKSTSLLKFMDSKKVVKDISSKEENRNGINTSFQSTSTIGSRYPKRHKTFIEVTTQDNSEQTEPSKQSSRRPTSNSLHKLVGPICVPSENTDVLSRTRSGRSIGATKHPENSVFVLSNSTEQVSSVATMNVASPVQNEHRDSQKKKRLSSKSVRARKSLNKTGQSAKDSFREKSGFAACFSDSDDDKPLKPQKYLS</sequence>